<dbReference type="EMBL" id="CP073344">
    <property type="protein sequence ID" value="UTW03569.1"/>
    <property type="molecule type" value="Genomic_DNA"/>
</dbReference>
<name>A0ABY5GY14_9GAMM</name>
<dbReference type="PANTHER" id="PTHR35004:SF7">
    <property type="entry name" value="INTEGRASE PROTEIN"/>
    <property type="match status" value="1"/>
</dbReference>
<dbReference type="Proteomes" id="UP001059950">
    <property type="component" value="Chromosome"/>
</dbReference>
<dbReference type="EMBL" id="CP073344">
    <property type="protein sequence ID" value="UTW03756.1"/>
    <property type="molecule type" value="Genomic_DNA"/>
</dbReference>
<dbReference type="Gene3D" id="1.10.10.10">
    <property type="entry name" value="Winged helix-like DNA-binding domain superfamily/Winged helix DNA-binding domain"/>
    <property type="match status" value="1"/>
</dbReference>
<dbReference type="Pfam" id="PF13683">
    <property type="entry name" value="rve_3"/>
    <property type="match status" value="1"/>
</dbReference>
<protein>
    <submittedName>
        <fullName evidence="3">IS481 family transposase</fullName>
    </submittedName>
</protein>
<dbReference type="InterPro" id="IPR055247">
    <property type="entry name" value="InsJ-like_HTH"/>
</dbReference>
<dbReference type="InterPro" id="IPR047656">
    <property type="entry name" value="IS481-like_transpos"/>
</dbReference>
<dbReference type="InterPro" id="IPR012337">
    <property type="entry name" value="RNaseH-like_sf"/>
</dbReference>
<dbReference type="SUPFAM" id="SSF53098">
    <property type="entry name" value="Ribonuclease H-like"/>
    <property type="match status" value="1"/>
</dbReference>
<dbReference type="Gene3D" id="3.30.420.10">
    <property type="entry name" value="Ribonuclease H-like superfamily/Ribonuclease H"/>
    <property type="match status" value="1"/>
</dbReference>
<evidence type="ECO:0000313" key="4">
    <source>
        <dbReference type="Proteomes" id="UP001059950"/>
    </source>
</evidence>
<feature type="domain" description="Integrase catalytic" evidence="1">
    <location>
        <begin position="123"/>
        <end position="303"/>
    </location>
</feature>
<sequence length="309" mass="35838">MHKNAKSSLHSRVLIVKKHLEEDVSVSELAGFFEVSKSLIYRWIRRYHQEGLNGLRDRKSRPKRIASRTLYWQEQAIKALALGGWSQTDIAATLKMPLSTVCVVAHRMCGHLLKKTEPVRRYEYDEPGGLIHFDIKRVARFSQPGHRKTGVRKVMTKGAGWEYVHICIDDYTRWSHAEVHPRQSAKDAVRFFENTLKILKAMDVKVKRVLTDNGKCYTSRAFRNAVKTIGARPMNTRPYRPQTNGKAERFIQTLIREWSYGKLYNNSAQRNAKLSCYLKWYNLVRPHGSLNKQPPISRLLVNNVSEIYS</sequence>
<keyword evidence="4" id="KW-1185">Reference proteome</keyword>
<dbReference type="SUPFAM" id="SSF48295">
    <property type="entry name" value="TrpR-like"/>
    <property type="match status" value="1"/>
</dbReference>
<dbReference type="InterPro" id="IPR036388">
    <property type="entry name" value="WH-like_DNA-bd_sf"/>
</dbReference>
<dbReference type="NCBIfam" id="NF033577">
    <property type="entry name" value="transpos_IS481"/>
    <property type="match status" value="1"/>
</dbReference>
<organism evidence="3 4">
    <name type="scientific">Amphritea atlantica</name>
    <dbReference type="NCBI Taxonomy" id="355243"/>
    <lineage>
        <taxon>Bacteria</taxon>
        <taxon>Pseudomonadati</taxon>
        <taxon>Pseudomonadota</taxon>
        <taxon>Gammaproteobacteria</taxon>
        <taxon>Oceanospirillales</taxon>
        <taxon>Oceanospirillaceae</taxon>
        <taxon>Amphritea</taxon>
    </lineage>
</organism>
<dbReference type="InterPro" id="IPR036397">
    <property type="entry name" value="RNaseH_sf"/>
</dbReference>
<gene>
    <name evidence="2" type="ORF">KDX31_00520</name>
    <name evidence="3" type="ORF">KDX31_01575</name>
</gene>
<dbReference type="PANTHER" id="PTHR35004">
    <property type="entry name" value="TRANSPOSASE RV3428C-RELATED"/>
    <property type="match status" value="1"/>
</dbReference>
<dbReference type="PROSITE" id="PS50994">
    <property type="entry name" value="INTEGRASE"/>
    <property type="match status" value="1"/>
</dbReference>
<evidence type="ECO:0000313" key="2">
    <source>
        <dbReference type="EMBL" id="UTW03569.1"/>
    </source>
</evidence>
<dbReference type="Pfam" id="PF13518">
    <property type="entry name" value="HTH_28"/>
    <property type="match status" value="1"/>
</dbReference>
<dbReference type="InterPro" id="IPR001584">
    <property type="entry name" value="Integrase_cat-core"/>
</dbReference>
<evidence type="ECO:0000259" key="1">
    <source>
        <dbReference type="PROSITE" id="PS50994"/>
    </source>
</evidence>
<evidence type="ECO:0000313" key="3">
    <source>
        <dbReference type="EMBL" id="UTW03756.1"/>
    </source>
</evidence>
<accession>A0ABY5GY14</accession>
<reference evidence="3" key="1">
    <citation type="submission" date="2021-04" db="EMBL/GenBank/DDBJ databases">
        <title>Oceanospirillales bacteria with DddD are important DMSP degraders in coastal seawater.</title>
        <authorList>
            <person name="Liu J."/>
        </authorList>
    </citation>
    <scope>NUCLEOTIDE SEQUENCE</scope>
    <source>
        <strain evidence="3">GY6</strain>
    </source>
</reference>
<dbReference type="InterPro" id="IPR010921">
    <property type="entry name" value="Trp_repressor/repl_initiator"/>
</dbReference>
<proteinExistence type="predicted"/>